<evidence type="ECO:0000313" key="1">
    <source>
        <dbReference type="EMBL" id="AHF11420.1"/>
    </source>
</evidence>
<dbReference type="RefSeq" id="WP_025205980.1">
    <property type="nucleotide sequence ID" value="NZ_CP007033.1"/>
</dbReference>
<organism evidence="1 2">
    <name type="scientific">Dehalobacter restrictus (strain DSM 9455 / PER-K23)</name>
    <dbReference type="NCBI Taxonomy" id="871738"/>
    <lineage>
        <taxon>Bacteria</taxon>
        <taxon>Bacillati</taxon>
        <taxon>Bacillota</taxon>
        <taxon>Clostridia</taxon>
        <taxon>Eubacteriales</taxon>
        <taxon>Desulfitobacteriaceae</taxon>
        <taxon>Dehalobacter</taxon>
    </lineage>
</organism>
<accession>A0ABM5PAT3</accession>
<proteinExistence type="predicted"/>
<name>A0ABM5PAT3_DEHRP</name>
<protein>
    <submittedName>
        <fullName evidence="1">Uncharacterized protein</fullName>
    </submittedName>
</protein>
<sequence length="357" mass="41220">MSLSINDLSSVFKKFDICLPTDLNASFEAVTLLADKQNTIEEDILYVATLDSLNGLRHQPFQANLLLIFSPLESFDISGFCQHNITVVTTDISCVEAYAMVKKALKDRKDFEEKYLMILSILTMELNYQQIANKLFQILNHPIAFTDISFKTLGFTDCVEINDYVWQHYTTQEYEPVAYLNIVKDAGLQSVFDSEDPVLNTEPLKLPHRRLGCKIGNGVNMLGWVTLIEYFQEFTPYDFQLLKLVSQVLLTEFKKDSNYNYSRGQVFEYLIIDLLNGTIKKPSILQNRIQQLDFTIQEHKHVLVINLKSKHRDSLVLIRKDLESILYGSKTLIYGDNLILIQNKKTKTRLPILKKHF</sequence>
<reference evidence="1 2" key="1">
    <citation type="journal article" date="2013" name="Stand. Genomic Sci.">
        <title>Complete genome sequence of Dehalobacter restrictus PER-K23(T.).</title>
        <authorList>
            <person name="Kruse T."/>
            <person name="Maillard J."/>
            <person name="Goodwin L."/>
            <person name="Woyke T."/>
            <person name="Teshima H."/>
            <person name="Bruce D."/>
            <person name="Detter C."/>
            <person name="Tapia R."/>
            <person name="Han C."/>
            <person name="Huntemann M."/>
            <person name="Wei C.L."/>
            <person name="Han J."/>
            <person name="Chen A."/>
            <person name="Kyrpides N."/>
            <person name="Szeto E."/>
            <person name="Markowitz V."/>
            <person name="Ivanova N."/>
            <person name="Pagani I."/>
            <person name="Pati A."/>
            <person name="Pitluck S."/>
            <person name="Nolan M."/>
            <person name="Holliger C."/>
            <person name="Smidt H."/>
        </authorList>
    </citation>
    <scope>NUCLEOTIDE SEQUENCE [LARGE SCALE GENOMIC DNA]</scope>
    <source>
        <strain evidence="2">DSM 9455</strain>
    </source>
</reference>
<keyword evidence="2" id="KW-1185">Reference proteome</keyword>
<dbReference type="EMBL" id="CP007033">
    <property type="protein sequence ID" value="AHF11420.1"/>
    <property type="molecule type" value="Genomic_DNA"/>
</dbReference>
<evidence type="ECO:0000313" key="2">
    <source>
        <dbReference type="Proteomes" id="UP000018934"/>
    </source>
</evidence>
<gene>
    <name evidence="1" type="ORF">DEHRE_10650</name>
</gene>
<dbReference type="Proteomes" id="UP000018934">
    <property type="component" value="Chromosome"/>
</dbReference>